<keyword evidence="3" id="KW-0029">Amino-acid transport</keyword>
<sequence>MIKKTLLKYLGSALGALMVSSAVAAPPTEIRLGLVTTLTTSAAAGGEATKEGIELAIEQLGSKIGGIPVTLFVEDDALNPALGKQKTEKLILQDQVDFLVGYNYSNVLLAAYKAAADNQTFLLSTNAGPGVLAGKHCNPWFFAVRDQTEQAPRVMGDELNRKGVKRLYTMAPNYVAGKEMVGGLLSHFNGEVIGQDYTKWPDQLDFSSEIAKIKSAAPDAAYVFYPPAHALQFVSQFQQAGLKGKIPLYSNYTFDGLTLPQLGALADGSLLTMFWSVDLDNEANRRFVDAFKKKHGREPSNFAASAYDTIMLIDSAVRGVNGEMSDKGKLREALEAANFQSVRGKFRFGTNHFPIQDFYLIQVVPADDGTFTTKTLSVAATDNLDTYVNDCQMK</sequence>
<feature type="signal peptide" evidence="4">
    <location>
        <begin position="1"/>
        <end position="24"/>
    </location>
</feature>
<keyword evidence="3" id="KW-0813">Transport</keyword>
<dbReference type="PANTHER" id="PTHR30483:SF6">
    <property type="entry name" value="PERIPLASMIC BINDING PROTEIN OF ABC TRANSPORTER FOR NATURAL AMINO ACIDS"/>
    <property type="match status" value="1"/>
</dbReference>
<evidence type="ECO:0000313" key="7">
    <source>
        <dbReference type="Proteomes" id="UP001201701"/>
    </source>
</evidence>
<keyword evidence="7" id="KW-1185">Reference proteome</keyword>
<dbReference type="EMBL" id="JAKREW010000030">
    <property type="protein sequence ID" value="MCG7507841.1"/>
    <property type="molecule type" value="Genomic_DNA"/>
</dbReference>
<evidence type="ECO:0000313" key="6">
    <source>
        <dbReference type="EMBL" id="MCG7507841.1"/>
    </source>
</evidence>
<dbReference type="SUPFAM" id="SSF53822">
    <property type="entry name" value="Periplasmic binding protein-like I"/>
    <property type="match status" value="1"/>
</dbReference>
<comment type="similarity">
    <text evidence="1">Belongs to the leucine-binding protein family.</text>
</comment>
<dbReference type="Gene3D" id="3.40.50.2300">
    <property type="match status" value="2"/>
</dbReference>
<comment type="caution">
    <text evidence="6">The sequence shown here is derived from an EMBL/GenBank/DDBJ whole genome shotgun (WGS) entry which is preliminary data.</text>
</comment>
<organism evidence="6 7">
    <name type="scientific">Mesorhizobium retamae</name>
    <dbReference type="NCBI Taxonomy" id="2912854"/>
    <lineage>
        <taxon>Bacteria</taxon>
        <taxon>Pseudomonadati</taxon>
        <taxon>Pseudomonadota</taxon>
        <taxon>Alphaproteobacteria</taxon>
        <taxon>Hyphomicrobiales</taxon>
        <taxon>Phyllobacteriaceae</taxon>
        <taxon>Mesorhizobium</taxon>
    </lineage>
</organism>
<dbReference type="Pfam" id="PF13458">
    <property type="entry name" value="Peripla_BP_6"/>
    <property type="match status" value="1"/>
</dbReference>
<feature type="domain" description="Leucine-binding protein" evidence="5">
    <location>
        <begin position="29"/>
        <end position="364"/>
    </location>
</feature>
<keyword evidence="2 4" id="KW-0732">Signal</keyword>
<dbReference type="PANTHER" id="PTHR30483">
    <property type="entry name" value="LEUCINE-SPECIFIC-BINDING PROTEIN"/>
    <property type="match status" value="1"/>
</dbReference>
<reference evidence="6 7" key="1">
    <citation type="submission" date="2022-02" db="EMBL/GenBank/DDBJ databases">
        <title>Draft genome sequence of Mezorhizobium retamae strain IRAMC:0171 isolated from Retama raetam nodules.</title>
        <authorList>
            <person name="Bengaied R."/>
            <person name="Sbissi I."/>
            <person name="Huber K."/>
            <person name="Ghodbane F."/>
            <person name="Nouioui I."/>
            <person name="Tarhouni M."/>
            <person name="Gtari M."/>
        </authorList>
    </citation>
    <scope>NUCLEOTIDE SEQUENCE [LARGE SCALE GENOMIC DNA]</scope>
    <source>
        <strain evidence="6 7">IRAMC:0171</strain>
    </source>
</reference>
<dbReference type="Proteomes" id="UP001201701">
    <property type="component" value="Unassembled WGS sequence"/>
</dbReference>
<evidence type="ECO:0000256" key="3">
    <source>
        <dbReference type="ARBA" id="ARBA00022970"/>
    </source>
</evidence>
<evidence type="ECO:0000256" key="2">
    <source>
        <dbReference type="ARBA" id="ARBA00022729"/>
    </source>
</evidence>
<evidence type="ECO:0000256" key="4">
    <source>
        <dbReference type="SAM" id="SignalP"/>
    </source>
</evidence>
<evidence type="ECO:0000256" key="1">
    <source>
        <dbReference type="ARBA" id="ARBA00010062"/>
    </source>
</evidence>
<name>A0ABS9QK86_9HYPH</name>
<evidence type="ECO:0000259" key="5">
    <source>
        <dbReference type="Pfam" id="PF13458"/>
    </source>
</evidence>
<dbReference type="InterPro" id="IPR028081">
    <property type="entry name" value="Leu-bd"/>
</dbReference>
<protein>
    <submittedName>
        <fullName evidence="6">ABC transporter substrate-binding protein</fullName>
    </submittedName>
</protein>
<feature type="chain" id="PRO_5045758849" evidence="4">
    <location>
        <begin position="25"/>
        <end position="394"/>
    </location>
</feature>
<accession>A0ABS9QK86</accession>
<dbReference type="CDD" id="cd06359">
    <property type="entry name" value="PBP1_Nba-like"/>
    <property type="match status" value="1"/>
</dbReference>
<proteinExistence type="inferred from homology"/>
<dbReference type="InterPro" id="IPR028082">
    <property type="entry name" value="Peripla_BP_I"/>
</dbReference>
<gene>
    <name evidence="6" type="ORF">L4923_22635</name>
</gene>
<dbReference type="InterPro" id="IPR051010">
    <property type="entry name" value="BCAA_transport"/>
</dbReference>
<dbReference type="RefSeq" id="WP_239369362.1">
    <property type="nucleotide sequence ID" value="NZ_JAKREW010000030.1"/>
</dbReference>